<sequence>MADRIHTEELFYWLISLFLNLLIFTFLSYLFLLRINIKEETPPLNVSFETPKQITQEVKFSKGRQAYQKPKEGKHTLAKGRNTANITPMIINRDQGDIALPSGRETQEDVSVLSQIEQKVKGRKETQEEGTRTKEIGEVSAVISKGGVGFAGGGGRGILYAPPLPKLVSEELPSTLKIKVWVEPSGEVSRFEVLQRSGVPEIDQKLIEFVKRIKFEPIRENILQTGVLIFRFKGG</sequence>
<evidence type="ECO:0000256" key="4">
    <source>
        <dbReference type="ARBA" id="ARBA00023136"/>
    </source>
</evidence>
<evidence type="ECO:0000313" key="6">
    <source>
        <dbReference type="EMBL" id="SNZ13043.1"/>
    </source>
</evidence>
<dbReference type="Gene3D" id="3.30.1150.10">
    <property type="match status" value="1"/>
</dbReference>
<name>A0A285NVT9_9AQUI</name>
<evidence type="ECO:0000256" key="3">
    <source>
        <dbReference type="ARBA" id="ARBA00022989"/>
    </source>
</evidence>
<dbReference type="SUPFAM" id="SSF74653">
    <property type="entry name" value="TolA/TonB C-terminal domain"/>
    <property type="match status" value="1"/>
</dbReference>
<dbReference type="AlphaFoldDB" id="A0A285NVT9"/>
<evidence type="ECO:0000256" key="5">
    <source>
        <dbReference type="SAM" id="Phobius"/>
    </source>
</evidence>
<dbReference type="Proteomes" id="UP000218627">
    <property type="component" value="Unassembled WGS sequence"/>
</dbReference>
<comment type="subcellular location">
    <subcellularLocation>
        <location evidence="1">Membrane</location>
        <topology evidence="1">Single-pass membrane protein</topology>
    </subcellularLocation>
</comment>
<reference evidence="7" key="1">
    <citation type="submission" date="2017-09" db="EMBL/GenBank/DDBJ databases">
        <authorList>
            <person name="Varghese N."/>
            <person name="Submissions S."/>
        </authorList>
    </citation>
    <scope>NUCLEOTIDE SEQUENCE [LARGE SCALE GENOMIC DNA]</scope>
    <source>
        <strain evidence="7">DSM 2913</strain>
    </source>
</reference>
<proteinExistence type="predicted"/>
<dbReference type="InterPro" id="IPR006260">
    <property type="entry name" value="TonB/TolA_C"/>
</dbReference>
<keyword evidence="7" id="KW-1185">Reference proteome</keyword>
<feature type="transmembrane region" description="Helical" evidence="5">
    <location>
        <begin position="12"/>
        <end position="32"/>
    </location>
</feature>
<dbReference type="RefSeq" id="WP_096600967.1">
    <property type="nucleotide sequence ID" value="NZ_OBEN01000002.1"/>
</dbReference>
<dbReference type="OrthoDB" id="14974at2"/>
<dbReference type="GO" id="GO:0016020">
    <property type="term" value="C:membrane"/>
    <property type="evidence" value="ECO:0007669"/>
    <property type="project" value="UniProtKB-SubCell"/>
</dbReference>
<evidence type="ECO:0000256" key="1">
    <source>
        <dbReference type="ARBA" id="ARBA00004167"/>
    </source>
</evidence>
<keyword evidence="4 5" id="KW-0472">Membrane</keyword>
<dbReference type="EMBL" id="OBEN01000002">
    <property type="protein sequence ID" value="SNZ13043.1"/>
    <property type="molecule type" value="Genomic_DNA"/>
</dbReference>
<accession>A0A285NVT9</accession>
<keyword evidence="2 5" id="KW-0812">Transmembrane</keyword>
<dbReference type="NCBIfam" id="TIGR01352">
    <property type="entry name" value="tonB_Cterm"/>
    <property type="match status" value="1"/>
</dbReference>
<evidence type="ECO:0000256" key="2">
    <source>
        <dbReference type="ARBA" id="ARBA00022692"/>
    </source>
</evidence>
<gene>
    <name evidence="6" type="ORF">SAMN06265353_0599</name>
</gene>
<evidence type="ECO:0000313" key="7">
    <source>
        <dbReference type="Proteomes" id="UP000218627"/>
    </source>
</evidence>
<protein>
    <submittedName>
        <fullName evidence="6">Protein TonB</fullName>
    </submittedName>
</protein>
<keyword evidence="3 5" id="KW-1133">Transmembrane helix</keyword>
<organism evidence="6 7">
    <name type="scientific">Hydrogenobacter hydrogenophilus</name>
    <dbReference type="NCBI Taxonomy" id="35835"/>
    <lineage>
        <taxon>Bacteria</taxon>
        <taxon>Pseudomonadati</taxon>
        <taxon>Aquificota</taxon>
        <taxon>Aquificia</taxon>
        <taxon>Aquificales</taxon>
        <taxon>Aquificaceae</taxon>
        <taxon>Hydrogenobacter</taxon>
    </lineage>
</organism>